<accession>A0A7X5QIJ9</accession>
<evidence type="ECO:0000313" key="1">
    <source>
        <dbReference type="EMBL" id="NHB94971.1"/>
    </source>
</evidence>
<dbReference type="Proteomes" id="UP000547931">
    <property type="component" value="Unassembled WGS sequence"/>
</dbReference>
<comment type="caution">
    <text evidence="1">The sequence shown here is derived from an EMBL/GenBank/DDBJ whole genome shotgun (WGS) entry which is preliminary data.</text>
</comment>
<organism evidence="1 2">
    <name type="scientific">Photorhabdus stackebrandtii</name>
    <dbReference type="NCBI Taxonomy" id="1123042"/>
    <lineage>
        <taxon>Bacteria</taxon>
        <taxon>Pseudomonadati</taxon>
        <taxon>Pseudomonadota</taxon>
        <taxon>Gammaproteobacteria</taxon>
        <taxon>Enterobacterales</taxon>
        <taxon>Morganellaceae</taxon>
        <taxon>Photorhabdus</taxon>
    </lineage>
</organism>
<sequence length="68" mass="7878">MPVNLIVNDMMVMEKGKKSKNRVSKDKKRVLLAFVKGKIRYPMMIKLNKKQALKGVKTTVKTLYQLEP</sequence>
<dbReference type="EMBL" id="PUJV01000001">
    <property type="protein sequence ID" value="NHB94971.1"/>
    <property type="molecule type" value="Genomic_DNA"/>
</dbReference>
<gene>
    <name evidence="1" type="ORF">C5470_00460</name>
</gene>
<protein>
    <submittedName>
        <fullName evidence="1">Uncharacterized protein</fullName>
    </submittedName>
</protein>
<evidence type="ECO:0000313" key="2">
    <source>
        <dbReference type="Proteomes" id="UP000547931"/>
    </source>
</evidence>
<reference evidence="1 2" key="1">
    <citation type="submission" date="2018-02" db="EMBL/GenBank/DDBJ databases">
        <authorList>
            <person name="Machado R.A."/>
        </authorList>
    </citation>
    <scope>NUCLEOTIDE SEQUENCE [LARGE SCALE GENOMIC DNA]</scope>
    <source>
        <strain evidence="1 2">DSM 23271</strain>
    </source>
</reference>
<keyword evidence="2" id="KW-1185">Reference proteome</keyword>
<dbReference type="AlphaFoldDB" id="A0A7X5QIJ9"/>
<name>A0A7X5QIJ9_9GAMM</name>
<proteinExistence type="predicted"/>